<comment type="caution">
    <text evidence="3">The sequence shown here is derived from an EMBL/GenBank/DDBJ whole genome shotgun (WGS) entry which is preliminary data.</text>
</comment>
<dbReference type="Pfam" id="PF00144">
    <property type="entry name" value="Beta-lactamase"/>
    <property type="match status" value="1"/>
</dbReference>
<organism evidence="3 4">
    <name type="scientific">Actinoplanes italicus</name>
    <dbReference type="NCBI Taxonomy" id="113567"/>
    <lineage>
        <taxon>Bacteria</taxon>
        <taxon>Bacillati</taxon>
        <taxon>Actinomycetota</taxon>
        <taxon>Actinomycetes</taxon>
        <taxon>Micromonosporales</taxon>
        <taxon>Micromonosporaceae</taxon>
        <taxon>Actinoplanes</taxon>
    </lineage>
</organism>
<evidence type="ECO:0000313" key="3">
    <source>
        <dbReference type="EMBL" id="PRX08433.1"/>
    </source>
</evidence>
<dbReference type="EMBL" id="PVMZ01000040">
    <property type="protein sequence ID" value="PRX08433.1"/>
    <property type="molecule type" value="Genomic_DNA"/>
</dbReference>
<dbReference type="InterPro" id="IPR050491">
    <property type="entry name" value="AmpC-like"/>
</dbReference>
<protein>
    <submittedName>
        <fullName evidence="3">D-alanyl-D-alanine carboxypeptidase</fullName>
    </submittedName>
</protein>
<dbReference type="AlphaFoldDB" id="A0A2T0JLG1"/>
<name>A0A2T0JLG1_9ACTN</name>
<dbReference type="Gene3D" id="3.40.710.10">
    <property type="entry name" value="DD-peptidase/beta-lactamase superfamily"/>
    <property type="match status" value="1"/>
</dbReference>
<evidence type="ECO:0000313" key="4">
    <source>
        <dbReference type="Proteomes" id="UP000239415"/>
    </source>
</evidence>
<dbReference type="Proteomes" id="UP000239415">
    <property type="component" value="Unassembled WGS sequence"/>
</dbReference>
<dbReference type="GO" id="GO:0004180">
    <property type="term" value="F:carboxypeptidase activity"/>
    <property type="evidence" value="ECO:0007669"/>
    <property type="project" value="UniProtKB-KW"/>
</dbReference>
<reference evidence="3 4" key="1">
    <citation type="submission" date="2018-03" db="EMBL/GenBank/DDBJ databases">
        <title>Genomic Encyclopedia of Archaeal and Bacterial Type Strains, Phase II (KMG-II): from individual species to whole genera.</title>
        <authorList>
            <person name="Goeker M."/>
        </authorList>
    </citation>
    <scope>NUCLEOTIDE SEQUENCE [LARGE SCALE GENOMIC DNA]</scope>
    <source>
        <strain evidence="3 4">DSM 43146</strain>
    </source>
</reference>
<proteinExistence type="predicted"/>
<keyword evidence="3" id="KW-0645">Protease</keyword>
<feature type="signal peptide" evidence="1">
    <location>
        <begin position="1"/>
        <end position="41"/>
    </location>
</feature>
<dbReference type="PANTHER" id="PTHR46825">
    <property type="entry name" value="D-ALANYL-D-ALANINE-CARBOXYPEPTIDASE/ENDOPEPTIDASE AMPH"/>
    <property type="match status" value="1"/>
</dbReference>
<dbReference type="SUPFAM" id="SSF56601">
    <property type="entry name" value="beta-lactamase/transpeptidase-like"/>
    <property type="match status" value="1"/>
</dbReference>
<keyword evidence="3" id="KW-0121">Carboxypeptidase</keyword>
<sequence>MFAQLSQQSSGRSRRGRRFTGVMTAAVLLAGSLSVAGPAVAAEAKTSPDPIPSKMRSIVGVDRYPGALAAVRDKRGRTKHYTAGAGDLRTGAPVPVNGRVRIGSTSKTFAAVVLLQLAEAGDVDLNASVESYLPGLVRSKGVDPSKITVRQLLQHDSGIPDYTDVMFKVMGDLVKYQHIYLEPRQLVDLANTEEGGPAGRGWAYSNTNYVLAGLIAQRVTGRPFNELVTERVIKRVGLRDTYVPGVGEERIRGRHPKGYQYDPGTGKLLDFTRMDPSWGWAAGQLISTPEDINTFLRALLDGDLLTPRMLAEMRHTIPTPTPGQRYGLGLFSLSLSCGGVAWGHGGDIPGYSNINAATDDGRVVTLVVTSLDGSINDPSGRENRNDLVDAALCAKA</sequence>
<dbReference type="PANTHER" id="PTHR46825:SF7">
    <property type="entry name" value="D-ALANYL-D-ALANINE CARBOXYPEPTIDASE"/>
    <property type="match status" value="1"/>
</dbReference>
<dbReference type="InterPro" id="IPR012338">
    <property type="entry name" value="Beta-lactam/transpept-like"/>
</dbReference>
<evidence type="ECO:0000259" key="2">
    <source>
        <dbReference type="Pfam" id="PF00144"/>
    </source>
</evidence>
<feature type="chain" id="PRO_5015491793" evidence="1">
    <location>
        <begin position="42"/>
        <end position="396"/>
    </location>
</feature>
<dbReference type="InterPro" id="IPR001466">
    <property type="entry name" value="Beta-lactam-related"/>
</dbReference>
<accession>A0A2T0JLG1</accession>
<evidence type="ECO:0000256" key="1">
    <source>
        <dbReference type="SAM" id="SignalP"/>
    </source>
</evidence>
<keyword evidence="4" id="KW-1185">Reference proteome</keyword>
<keyword evidence="1" id="KW-0732">Signal</keyword>
<gene>
    <name evidence="3" type="ORF">CLV67_14032</name>
</gene>
<feature type="domain" description="Beta-lactamase-related" evidence="2">
    <location>
        <begin position="63"/>
        <end position="379"/>
    </location>
</feature>
<keyword evidence="3" id="KW-0378">Hydrolase</keyword>